<organism evidence="3 4">
    <name type="scientific">Croceibacterium mercuriale</name>
    <dbReference type="NCBI Taxonomy" id="1572751"/>
    <lineage>
        <taxon>Bacteria</taxon>
        <taxon>Pseudomonadati</taxon>
        <taxon>Pseudomonadota</taxon>
        <taxon>Alphaproteobacteria</taxon>
        <taxon>Sphingomonadales</taxon>
        <taxon>Erythrobacteraceae</taxon>
        <taxon>Croceibacterium</taxon>
    </lineage>
</organism>
<proteinExistence type="inferred from homology"/>
<dbReference type="InterPro" id="IPR003509">
    <property type="entry name" value="UPF0102_YraN-like"/>
</dbReference>
<dbReference type="STRING" id="1572751.PK98_04925"/>
<evidence type="ECO:0000256" key="2">
    <source>
        <dbReference type="HAMAP-Rule" id="MF_00048"/>
    </source>
</evidence>
<comment type="similarity">
    <text evidence="1 2">Belongs to the UPF0102 family.</text>
</comment>
<dbReference type="InterPro" id="IPR011335">
    <property type="entry name" value="Restrct_endonuc-II-like"/>
</dbReference>
<accession>A0A0B2BWC0</accession>
<dbReference type="Gene3D" id="3.40.1350.10">
    <property type="match status" value="1"/>
</dbReference>
<gene>
    <name evidence="3" type="ORF">PK98_04925</name>
</gene>
<dbReference type="AlphaFoldDB" id="A0A0B2BWC0"/>
<dbReference type="Pfam" id="PF02021">
    <property type="entry name" value="UPF0102"/>
    <property type="match status" value="1"/>
</dbReference>
<evidence type="ECO:0000313" key="3">
    <source>
        <dbReference type="EMBL" id="KHL25923.1"/>
    </source>
</evidence>
<dbReference type="PANTHER" id="PTHR34039:SF1">
    <property type="entry name" value="UPF0102 PROTEIN YRAN"/>
    <property type="match status" value="1"/>
</dbReference>
<dbReference type="PANTHER" id="PTHR34039">
    <property type="entry name" value="UPF0102 PROTEIN YRAN"/>
    <property type="match status" value="1"/>
</dbReference>
<comment type="caution">
    <text evidence="3">The sequence shown here is derived from an EMBL/GenBank/DDBJ whole genome shotgun (WGS) entry which is preliminary data.</text>
</comment>
<dbReference type="OrthoDB" id="9812968at2"/>
<sequence>MKRQQAEARGRAAEREAEEWLAGQGWTILDRRRKTKAGEIDIVARQPGLVAFIEVKWRGQAAELPFAIDEYRLRRVAAAAAMVGHEYAADGEDMRIDVILLAPGCPPDHITNAWQP</sequence>
<dbReference type="RefSeq" id="WP_039094718.1">
    <property type="nucleotide sequence ID" value="NZ_JTDN01000001.1"/>
</dbReference>
<dbReference type="GO" id="GO:0003676">
    <property type="term" value="F:nucleic acid binding"/>
    <property type="evidence" value="ECO:0007669"/>
    <property type="project" value="InterPro"/>
</dbReference>
<dbReference type="SUPFAM" id="SSF52980">
    <property type="entry name" value="Restriction endonuclease-like"/>
    <property type="match status" value="1"/>
</dbReference>
<dbReference type="EMBL" id="JTDN01000001">
    <property type="protein sequence ID" value="KHL25923.1"/>
    <property type="molecule type" value="Genomic_DNA"/>
</dbReference>
<keyword evidence="4" id="KW-1185">Reference proteome</keyword>
<dbReference type="HAMAP" id="MF_00048">
    <property type="entry name" value="UPF0102"/>
    <property type="match status" value="1"/>
</dbReference>
<evidence type="ECO:0000256" key="1">
    <source>
        <dbReference type="ARBA" id="ARBA00006738"/>
    </source>
</evidence>
<protein>
    <recommendedName>
        <fullName evidence="2">UPF0102 protein PK98_04925</fullName>
    </recommendedName>
</protein>
<reference evidence="3 4" key="1">
    <citation type="submission" date="2014-11" db="EMBL/GenBank/DDBJ databases">
        <title>Draft genome sequence of Kirrobacter mercurialis.</title>
        <authorList>
            <person name="Coil D.A."/>
            <person name="Eisen J.A."/>
        </authorList>
    </citation>
    <scope>NUCLEOTIDE SEQUENCE [LARGE SCALE GENOMIC DNA]</scope>
    <source>
        <strain evidence="3 4">Coronado</strain>
    </source>
</reference>
<evidence type="ECO:0000313" key="4">
    <source>
        <dbReference type="Proteomes" id="UP000030988"/>
    </source>
</evidence>
<name>A0A0B2BWC0_9SPHN</name>
<dbReference type="Proteomes" id="UP000030988">
    <property type="component" value="Unassembled WGS sequence"/>
</dbReference>
<dbReference type="InterPro" id="IPR011856">
    <property type="entry name" value="tRNA_endonuc-like_dom_sf"/>
</dbReference>